<dbReference type="Gene3D" id="2.160.20.10">
    <property type="entry name" value="Single-stranded right-handed beta-helix, Pectin lyase-like"/>
    <property type="match status" value="1"/>
</dbReference>
<dbReference type="InterPro" id="IPR011050">
    <property type="entry name" value="Pectin_lyase_fold/virulence"/>
</dbReference>
<accession>A0A8U0I0V8</accession>
<protein>
    <submittedName>
        <fullName evidence="2">Uncharacterized protein</fullName>
    </submittedName>
</protein>
<dbReference type="AlphaFoldDB" id="A0A8U0I0V8"/>
<dbReference type="GeneID" id="72187376"/>
<dbReference type="RefSeq" id="WP_248652696.1">
    <property type="nucleotide sequence ID" value="NZ_CP096660.1"/>
</dbReference>
<sequence length="349" mass="37195">MTDNHEYQTPSKGANDWHIPINKNFAALDADVEIRDAAQNRSQYKPKQGAKFLATDSGERFIGDGSQWTKLPYPGSSDGQTTSQTNEGDRPLTTTGSVGVTVDSGGGGDYESIQAAINNEVPWLVQHPIDIGVKGGTYDEDILLPPYMSNWAEQGDRGERIPIQITGDTNSPSNVKVNSFMATGGVGVTQIRGIEFTGVSPYDDENTAFSVYNTNRVGIIDCNINTSGNAMTAYNGQICAVRVKVNGGGWGIKVKHNGQYWESGSGVSGSVSGKAYNMDDGTIKFNHKDNGHISGNPTVAADKSHDGGFVLDEGKGRLYGVNRLAVADQSDGSLHDIVVENGSVTAKKL</sequence>
<evidence type="ECO:0000313" key="3">
    <source>
        <dbReference type="Proteomes" id="UP000830729"/>
    </source>
</evidence>
<proteinExistence type="predicted"/>
<organism evidence="2 3">
    <name type="scientific">Halorussus limi</name>
    <dbReference type="NCBI Taxonomy" id="2938695"/>
    <lineage>
        <taxon>Archaea</taxon>
        <taxon>Methanobacteriati</taxon>
        <taxon>Methanobacteriota</taxon>
        <taxon>Stenosarchaea group</taxon>
        <taxon>Halobacteria</taxon>
        <taxon>Halobacteriales</taxon>
        <taxon>Haladaptataceae</taxon>
        <taxon>Halorussus</taxon>
    </lineage>
</organism>
<dbReference type="SUPFAM" id="SSF51126">
    <property type="entry name" value="Pectin lyase-like"/>
    <property type="match status" value="1"/>
</dbReference>
<dbReference type="Proteomes" id="UP000830729">
    <property type="component" value="Plasmid unnamed1"/>
</dbReference>
<dbReference type="InterPro" id="IPR012334">
    <property type="entry name" value="Pectin_lyas_fold"/>
</dbReference>
<evidence type="ECO:0000256" key="1">
    <source>
        <dbReference type="SAM" id="MobiDB-lite"/>
    </source>
</evidence>
<feature type="region of interest" description="Disordered" evidence="1">
    <location>
        <begin position="63"/>
        <end position="97"/>
    </location>
</feature>
<dbReference type="KEGG" id="halx:M0R89_19215"/>
<name>A0A8U0I0V8_9EURY</name>
<keyword evidence="3" id="KW-1185">Reference proteome</keyword>
<dbReference type="EMBL" id="CP096660">
    <property type="protein sequence ID" value="UPV76663.1"/>
    <property type="molecule type" value="Genomic_DNA"/>
</dbReference>
<feature type="compositionally biased region" description="Polar residues" evidence="1">
    <location>
        <begin position="77"/>
        <end position="86"/>
    </location>
</feature>
<reference evidence="2 3" key="1">
    <citation type="submission" date="2022-04" db="EMBL/GenBank/DDBJ databases">
        <title>Diverse halophilic archaea isolated from saline environments.</title>
        <authorList>
            <person name="Cui H.-L."/>
        </authorList>
    </citation>
    <scope>NUCLEOTIDE SEQUENCE [LARGE SCALE GENOMIC DNA]</scope>
    <source>
        <strain evidence="2 3">XZYJT49</strain>
        <plasmid evidence="2 3">unnamed1</plasmid>
    </source>
</reference>
<keyword evidence="2" id="KW-0614">Plasmid</keyword>
<gene>
    <name evidence="2" type="ORF">M0R89_19215</name>
</gene>
<evidence type="ECO:0000313" key="2">
    <source>
        <dbReference type="EMBL" id="UPV76663.1"/>
    </source>
</evidence>
<geneLocation type="plasmid" evidence="2 3">
    <name>unnamed1</name>
</geneLocation>